<accession>A0A7J0DTW7</accession>
<dbReference type="OrthoDB" id="67155at2759"/>
<dbReference type="PROSITE" id="PS51335">
    <property type="entry name" value="ELMO"/>
    <property type="match status" value="1"/>
</dbReference>
<gene>
    <name evidence="2" type="ORF">Acr_00g0072330</name>
</gene>
<evidence type="ECO:0000259" key="1">
    <source>
        <dbReference type="PROSITE" id="PS51335"/>
    </source>
</evidence>
<protein>
    <submittedName>
        <fullName evidence="2">ELMO/CED-12 family protein</fullName>
    </submittedName>
</protein>
<keyword evidence="3" id="KW-1185">Reference proteome</keyword>
<dbReference type="PANTHER" id="PTHR12771:SF3">
    <property type="entry name" value="ELMO_CED-12 FAMILY PROTEIN"/>
    <property type="match status" value="1"/>
</dbReference>
<dbReference type="EMBL" id="BJWL01000363">
    <property type="protein sequence ID" value="GFS41103.1"/>
    <property type="molecule type" value="Genomic_DNA"/>
</dbReference>
<reference evidence="3" key="1">
    <citation type="submission" date="2019-07" db="EMBL/GenBank/DDBJ databases">
        <title>De Novo Assembly of kiwifruit Actinidia rufa.</title>
        <authorList>
            <person name="Sugita-Konishi S."/>
            <person name="Sato K."/>
            <person name="Mori E."/>
            <person name="Abe Y."/>
            <person name="Kisaki G."/>
            <person name="Hamano K."/>
            <person name="Suezawa K."/>
            <person name="Otani M."/>
            <person name="Fukuda T."/>
            <person name="Manabe T."/>
            <person name="Gomi K."/>
            <person name="Tabuchi M."/>
            <person name="Akimitsu K."/>
            <person name="Kataoka I."/>
        </authorList>
    </citation>
    <scope>NUCLEOTIDE SEQUENCE [LARGE SCALE GENOMIC DNA]</scope>
    <source>
        <strain evidence="3">cv. Fuchu</strain>
    </source>
</reference>
<evidence type="ECO:0000313" key="3">
    <source>
        <dbReference type="Proteomes" id="UP000585474"/>
    </source>
</evidence>
<dbReference type="InterPro" id="IPR050868">
    <property type="entry name" value="ELMO_domain-containing"/>
</dbReference>
<dbReference type="AlphaFoldDB" id="A0A7J0DTW7"/>
<name>A0A7J0DTW7_9ERIC</name>
<sequence>MVGPRSWIGGIFSRSGNRRYGSEKFTDYPLSHLQEERLQRLQERLHVPFDETYADHQEALRALWVAAFPNVALRGLISEQWKDMGWQGPNPSTDFRLLFKKGGERATWEYPFAVAGINVSFMLIQILDLDSGLFTYIRNSLYNGPSCQKEGTGSLGHYMEIDHSICVCS</sequence>
<dbReference type="InterPro" id="IPR006816">
    <property type="entry name" value="ELMO_dom"/>
</dbReference>
<dbReference type="PANTHER" id="PTHR12771">
    <property type="entry name" value="ENGULFMENT AND CELL MOTILITY"/>
    <property type="match status" value="1"/>
</dbReference>
<comment type="caution">
    <text evidence="2">The sequence shown here is derived from an EMBL/GenBank/DDBJ whole genome shotgun (WGS) entry which is preliminary data.</text>
</comment>
<dbReference type="Pfam" id="PF04727">
    <property type="entry name" value="ELMO_CED12"/>
    <property type="match status" value="1"/>
</dbReference>
<proteinExistence type="predicted"/>
<evidence type="ECO:0000313" key="2">
    <source>
        <dbReference type="EMBL" id="GFS41103.1"/>
    </source>
</evidence>
<organism evidence="2 3">
    <name type="scientific">Actinidia rufa</name>
    <dbReference type="NCBI Taxonomy" id="165716"/>
    <lineage>
        <taxon>Eukaryota</taxon>
        <taxon>Viridiplantae</taxon>
        <taxon>Streptophyta</taxon>
        <taxon>Embryophyta</taxon>
        <taxon>Tracheophyta</taxon>
        <taxon>Spermatophyta</taxon>
        <taxon>Magnoliopsida</taxon>
        <taxon>eudicotyledons</taxon>
        <taxon>Gunneridae</taxon>
        <taxon>Pentapetalae</taxon>
        <taxon>asterids</taxon>
        <taxon>Ericales</taxon>
        <taxon>Actinidiaceae</taxon>
        <taxon>Actinidia</taxon>
    </lineage>
</organism>
<dbReference type="Proteomes" id="UP000585474">
    <property type="component" value="Unassembled WGS sequence"/>
</dbReference>
<feature type="domain" description="ELMO" evidence="1">
    <location>
        <begin position="55"/>
        <end position="169"/>
    </location>
</feature>